<evidence type="ECO:0000256" key="1">
    <source>
        <dbReference type="SAM" id="SignalP"/>
    </source>
</evidence>
<feature type="non-terminal residue" evidence="2">
    <location>
        <position position="1"/>
    </location>
</feature>
<evidence type="ECO:0000313" key="3">
    <source>
        <dbReference type="Proteomes" id="UP001200034"/>
    </source>
</evidence>
<organism evidence="2 3">
    <name type="scientific">Drosophila rubida</name>
    <dbReference type="NCBI Taxonomy" id="30044"/>
    <lineage>
        <taxon>Eukaryota</taxon>
        <taxon>Metazoa</taxon>
        <taxon>Ecdysozoa</taxon>
        <taxon>Arthropoda</taxon>
        <taxon>Hexapoda</taxon>
        <taxon>Insecta</taxon>
        <taxon>Pterygota</taxon>
        <taxon>Neoptera</taxon>
        <taxon>Endopterygota</taxon>
        <taxon>Diptera</taxon>
        <taxon>Brachycera</taxon>
        <taxon>Muscomorpha</taxon>
        <taxon>Ephydroidea</taxon>
        <taxon>Drosophilidae</taxon>
        <taxon>Drosophila</taxon>
    </lineage>
</organism>
<feature type="signal peptide" evidence="1">
    <location>
        <begin position="1"/>
        <end position="23"/>
    </location>
</feature>
<reference evidence="2" key="1">
    <citation type="journal article" date="2021" name="Mol. Ecol. Resour.">
        <title>Phylogenomic analyses of the genus Drosophila reveals genomic signals of climate adaptation.</title>
        <authorList>
            <person name="Li F."/>
            <person name="Rane R.V."/>
            <person name="Luria V."/>
            <person name="Xiong Z."/>
            <person name="Chen J."/>
            <person name="Li Z."/>
            <person name="Catullo R.A."/>
            <person name="Griffin P.C."/>
            <person name="Schiffer M."/>
            <person name="Pearce S."/>
            <person name="Lee S.F."/>
            <person name="McElroy K."/>
            <person name="Stocker A."/>
            <person name="Shirriffs J."/>
            <person name="Cockerell F."/>
            <person name="Coppin C."/>
            <person name="Sgro C.M."/>
            <person name="Karger A."/>
            <person name="Cain J.W."/>
            <person name="Weber J.A."/>
            <person name="Santpere G."/>
            <person name="Kirschner M.W."/>
            <person name="Hoffmann A.A."/>
            <person name="Oakeshott J.G."/>
            <person name="Zhang G."/>
        </authorList>
    </citation>
    <scope>NUCLEOTIDE SEQUENCE</scope>
    <source>
        <strain evidence="2">BGI-SZ-2011g</strain>
    </source>
</reference>
<evidence type="ECO:0008006" key="4">
    <source>
        <dbReference type="Google" id="ProtNLM"/>
    </source>
</evidence>
<dbReference type="Proteomes" id="UP001200034">
    <property type="component" value="Unassembled WGS sequence"/>
</dbReference>
<feature type="chain" id="PRO_5042102595" description="Elastin" evidence="1">
    <location>
        <begin position="24"/>
        <end position="235"/>
    </location>
</feature>
<dbReference type="AlphaFoldDB" id="A0AAD4K1C3"/>
<sequence length="235" mass="23982">KMKYAVKKSFLLISLMLVSSCQAQPLQEHNSREQRQLKSPAAAEADVKMLAASTANMTPASTAMQMPMAGLPINQMSLQMARYPGYPGLMFGGGSAPVSPFLGVSGLQGGIANTYPTDPSLGLGYGLGIGGVYPGSPQSAGFMYGNGMYPNGQFGAGNGFGPQPGVDNFAALNNIINMANAQGLGAAPTGLYPQAGVGGFGGIGAPLPGFVGGINADAGSSILERMNMHHYAPTF</sequence>
<keyword evidence="3" id="KW-1185">Reference proteome</keyword>
<gene>
    <name evidence="2" type="ORF">KR093_008814</name>
</gene>
<protein>
    <recommendedName>
        <fullName evidence="4">Elastin</fullName>
    </recommendedName>
</protein>
<name>A0AAD4K1C3_9MUSC</name>
<proteinExistence type="predicted"/>
<comment type="caution">
    <text evidence="2">The sequence shown here is derived from an EMBL/GenBank/DDBJ whole genome shotgun (WGS) entry which is preliminary data.</text>
</comment>
<dbReference type="EMBL" id="JAJJHW010002585">
    <property type="protein sequence ID" value="KAH8371778.1"/>
    <property type="molecule type" value="Genomic_DNA"/>
</dbReference>
<accession>A0AAD4K1C3</accession>
<keyword evidence="1" id="KW-0732">Signal</keyword>
<evidence type="ECO:0000313" key="2">
    <source>
        <dbReference type="EMBL" id="KAH8371778.1"/>
    </source>
</evidence>